<feature type="transmembrane region" description="Helical" evidence="7">
    <location>
        <begin position="350"/>
        <end position="370"/>
    </location>
</feature>
<comment type="caution">
    <text evidence="9">The sequence shown here is derived from an EMBL/GenBank/DDBJ whole genome shotgun (WGS) entry which is preliminary data.</text>
</comment>
<feature type="transmembrane region" description="Helical" evidence="7">
    <location>
        <begin position="73"/>
        <end position="89"/>
    </location>
</feature>
<keyword evidence="3" id="KW-1003">Cell membrane</keyword>
<feature type="transmembrane region" description="Helical" evidence="7">
    <location>
        <begin position="155"/>
        <end position="177"/>
    </location>
</feature>
<evidence type="ECO:0000256" key="7">
    <source>
        <dbReference type="SAM" id="Phobius"/>
    </source>
</evidence>
<accession>A0AAI9N1R4</accession>
<evidence type="ECO:0000313" key="9">
    <source>
        <dbReference type="EMBL" id="EOA02630.1"/>
    </source>
</evidence>
<evidence type="ECO:0000259" key="8">
    <source>
        <dbReference type="PROSITE" id="PS50850"/>
    </source>
</evidence>
<name>A0AAI9N1R4_9BURK</name>
<keyword evidence="6 7" id="KW-0472">Membrane</keyword>
<sequence length="498" mass="53213">MPAFRMSDQQTGIEDVGTNDNSLPDARVRMLPYIVAATFFMEYLDTTIIATALPQMAQSFGVGPNELSLGMTAYMLTLAVFIPISGWVADRFGSRTVFGMAIVIFTLASILCGYSENVWQFTAARVLQGLGGAMMVPVGRMIVVRSTGKERLMKAIATITWPAIVAPVVGPSIGGFITTYASWHWIFLMNVPFGIAAFIAVMTVVRNEHGHSRRPLDLIGFLLSGAALTSLLYGTEIASHMESNIKVALGFVALGVVLGGCAWWHMQRIEHPLLDFSNLRIPTYSVTVLTGSLTRIGVDAVPYLMPLMFQIGFGLTAFQSGLLLLATALGNLGMKAFTTRILQRFGFRSVALNNAAIAGCLIIACGLLTPGTPLPVILGVIFCYGLSRSMQFSTLATLAYADISDARKSSASTLWSVAQQMTIGMGIAFGALALRVAAYLRGEEVDASGAHFTLGDFQWAFAMAGLVTLVSVIGYRGLSHDAGSNIGGGMRATRQGKA</sequence>
<gene>
    <name evidence="9" type="ORF">HFRIS_021531</name>
</gene>
<keyword evidence="2" id="KW-0813">Transport</keyword>
<dbReference type="GO" id="GO:0022857">
    <property type="term" value="F:transmembrane transporter activity"/>
    <property type="evidence" value="ECO:0007669"/>
    <property type="project" value="InterPro"/>
</dbReference>
<feature type="transmembrane region" description="Helical" evidence="7">
    <location>
        <begin position="304"/>
        <end position="329"/>
    </location>
</feature>
<feature type="transmembrane region" description="Helical" evidence="7">
    <location>
        <begin position="278"/>
        <end position="298"/>
    </location>
</feature>
<feature type="transmembrane region" description="Helical" evidence="7">
    <location>
        <begin position="122"/>
        <end position="143"/>
    </location>
</feature>
<evidence type="ECO:0000256" key="1">
    <source>
        <dbReference type="ARBA" id="ARBA00004651"/>
    </source>
</evidence>
<organism evidence="9 10">
    <name type="scientific">Herbaspirillum frisingense GSF30</name>
    <dbReference type="NCBI Taxonomy" id="864073"/>
    <lineage>
        <taxon>Bacteria</taxon>
        <taxon>Pseudomonadati</taxon>
        <taxon>Pseudomonadota</taxon>
        <taxon>Betaproteobacteria</taxon>
        <taxon>Burkholderiales</taxon>
        <taxon>Oxalobacteraceae</taxon>
        <taxon>Herbaspirillum</taxon>
    </lineage>
</organism>
<keyword evidence="4 7" id="KW-0812">Transmembrane</keyword>
<dbReference type="EMBL" id="AEEC02000043">
    <property type="protein sequence ID" value="EOA02630.1"/>
    <property type="molecule type" value="Genomic_DNA"/>
</dbReference>
<evidence type="ECO:0000256" key="5">
    <source>
        <dbReference type="ARBA" id="ARBA00022989"/>
    </source>
</evidence>
<feature type="transmembrane region" description="Helical" evidence="7">
    <location>
        <begin position="247"/>
        <end position="266"/>
    </location>
</feature>
<feature type="transmembrane region" description="Helical" evidence="7">
    <location>
        <begin position="457"/>
        <end position="475"/>
    </location>
</feature>
<dbReference type="PANTHER" id="PTHR42718">
    <property type="entry name" value="MAJOR FACILITATOR SUPERFAMILY MULTIDRUG TRANSPORTER MFSC"/>
    <property type="match status" value="1"/>
</dbReference>
<dbReference type="InterPro" id="IPR036259">
    <property type="entry name" value="MFS_trans_sf"/>
</dbReference>
<proteinExistence type="predicted"/>
<evidence type="ECO:0000256" key="2">
    <source>
        <dbReference type="ARBA" id="ARBA00022448"/>
    </source>
</evidence>
<feature type="transmembrane region" description="Helical" evidence="7">
    <location>
        <begin position="183"/>
        <end position="204"/>
    </location>
</feature>
<dbReference type="InterPro" id="IPR020846">
    <property type="entry name" value="MFS_dom"/>
</dbReference>
<feature type="transmembrane region" description="Helical" evidence="7">
    <location>
        <begin position="413"/>
        <end position="437"/>
    </location>
</feature>
<evidence type="ECO:0000256" key="4">
    <source>
        <dbReference type="ARBA" id="ARBA00022692"/>
    </source>
</evidence>
<dbReference type="GO" id="GO:0005886">
    <property type="term" value="C:plasma membrane"/>
    <property type="evidence" value="ECO:0007669"/>
    <property type="project" value="UniProtKB-SubCell"/>
</dbReference>
<dbReference type="Pfam" id="PF07690">
    <property type="entry name" value="MFS_1"/>
    <property type="match status" value="1"/>
</dbReference>
<reference evidence="9 10" key="1">
    <citation type="journal article" date="2013" name="Front. Microbiol.">
        <title>The genome of the endophytic bacterium H. frisingense GSF30(T) identifies diverse strategies in the Herbaspirillum genus to interact with plants.</title>
        <authorList>
            <person name="Straub D."/>
            <person name="Rothballer M."/>
            <person name="Hartmann A."/>
            <person name="Ludewig U."/>
        </authorList>
    </citation>
    <scope>NUCLEOTIDE SEQUENCE [LARGE SCALE GENOMIC DNA]</scope>
    <source>
        <strain evidence="9 10">GSF30</strain>
    </source>
</reference>
<feature type="transmembrane region" description="Helical" evidence="7">
    <location>
        <begin position="96"/>
        <end position="116"/>
    </location>
</feature>
<dbReference type="AlphaFoldDB" id="A0AAI9N1R4"/>
<keyword evidence="5 7" id="KW-1133">Transmembrane helix</keyword>
<dbReference type="Proteomes" id="UP000006772">
    <property type="component" value="Unassembled WGS sequence"/>
</dbReference>
<dbReference type="PROSITE" id="PS50850">
    <property type="entry name" value="MFS"/>
    <property type="match status" value="1"/>
</dbReference>
<protein>
    <submittedName>
        <fullName evidence="9">Major facilitator superfamily permease</fullName>
    </submittedName>
</protein>
<dbReference type="SUPFAM" id="SSF103473">
    <property type="entry name" value="MFS general substrate transporter"/>
    <property type="match status" value="1"/>
</dbReference>
<dbReference type="Gene3D" id="1.20.1720.10">
    <property type="entry name" value="Multidrug resistance protein D"/>
    <property type="match status" value="1"/>
</dbReference>
<evidence type="ECO:0000256" key="6">
    <source>
        <dbReference type="ARBA" id="ARBA00023136"/>
    </source>
</evidence>
<feature type="domain" description="Major facilitator superfamily (MFS) profile" evidence="8">
    <location>
        <begin position="31"/>
        <end position="483"/>
    </location>
</feature>
<evidence type="ECO:0000256" key="3">
    <source>
        <dbReference type="ARBA" id="ARBA00022475"/>
    </source>
</evidence>
<evidence type="ECO:0000313" key="10">
    <source>
        <dbReference type="Proteomes" id="UP000006772"/>
    </source>
</evidence>
<dbReference type="Gene3D" id="1.20.1250.20">
    <property type="entry name" value="MFS general substrate transporter like domains"/>
    <property type="match status" value="1"/>
</dbReference>
<comment type="subcellular location">
    <subcellularLocation>
        <location evidence="1">Cell membrane</location>
        <topology evidence="1">Multi-pass membrane protein</topology>
    </subcellularLocation>
</comment>
<feature type="transmembrane region" description="Helical" evidence="7">
    <location>
        <begin position="376"/>
        <end position="401"/>
    </location>
</feature>
<dbReference type="PANTHER" id="PTHR42718:SF46">
    <property type="entry name" value="BLR6921 PROTEIN"/>
    <property type="match status" value="1"/>
</dbReference>
<dbReference type="InterPro" id="IPR011701">
    <property type="entry name" value="MFS"/>
</dbReference>
<feature type="transmembrane region" description="Helical" evidence="7">
    <location>
        <begin position="216"/>
        <end position="235"/>
    </location>
</feature>
<feature type="transmembrane region" description="Helical" evidence="7">
    <location>
        <begin position="31"/>
        <end position="53"/>
    </location>
</feature>